<dbReference type="InterPro" id="IPR001878">
    <property type="entry name" value="Znf_CCHC"/>
</dbReference>
<accession>A0A914WZQ1</accession>
<feature type="compositionally biased region" description="Low complexity" evidence="2">
    <location>
        <begin position="166"/>
        <end position="177"/>
    </location>
</feature>
<reference evidence="5" key="1">
    <citation type="submission" date="2022-11" db="UniProtKB">
        <authorList>
            <consortium name="WormBaseParasite"/>
        </authorList>
    </citation>
    <scope>IDENTIFICATION</scope>
</reference>
<dbReference type="SUPFAM" id="SSF57756">
    <property type="entry name" value="Retrovirus zinc finger-like domains"/>
    <property type="match status" value="1"/>
</dbReference>
<dbReference type="InterPro" id="IPR036875">
    <property type="entry name" value="Znf_CCHC_sf"/>
</dbReference>
<sequence>MVGLHWGSAGGEAESNAIFALCTRKTDDLVYVAPRVSAPPSHRRTRNVDVLFIEEVGVLKKQSCLPIHQLLCDTFALQQSTRQQLPNIRSLTTTYSRLQDIHFVAPKKSEDQRSLTLPTIRRGCHTNGEKCAIVARESVQELNLSGYWFSGDTSPPNQSLPMCQQLQQQPMNQSRRQGSTLSNEASSGDPIPASANDYTELNTPENIHQRSPMYPTGDESETEELLAILNSLLALPSPTDHSASVPLAASAQPVQLIDGSHHSVNPVQPVQFLDGSHHPVNPVQPVQFLDGSHHLNPAQPVQLIDGSHHPVNPVQPVQFLDGSHHPVNPVQPVQFLDGSHHLNPAQPVQLIDGSHHSAISAPYLPYAHASPNAGITQHQMTSTDAISSAAISAPYLPYAHASPNAGITYYQVPYGNATSSAQVSSAYQSLDVSRQQEPIEVPVIAQRAIVSPLEPVTGGSSCEDRNAIENQRSFAKKPNRQVKPNEKIAAEAIDRILKSHEKDITEFLSWLEERVEETPDGGVFVDYKTFLPGLQDLKGKNGAKLSQEIRYLAIHFAHYIGIKMDETLYPNLRFDSLGKRFDELLCQITVALCVRAVLSERELLSRLTSCATVSTEDESRPASIPAAEAGMLVRLFQEQQQQTIRQFQLMVDNIGAATKRPREPSPVRSDRSRPGDRHRRFNVQCIRTIQGLLDCDDPVAVRLGLEDLQRLLQQRNFDLDQNDAYPNYIIFKEEQAELDEQKGEGIDDTHLVAFKKQRVAAGLSTVCQSRVDQRKPLLHRGAGSSRGPSAARGPPLAQPPVFGLPPTSPRAPLPPPSSSPRWGSIGLSPPVAAFGTAAPSYLSRLQATQPYPGHLQQQPTSCFHCKQFGHYKRLCPYLNFPADQPSSAPATFQ</sequence>
<organism evidence="4 5">
    <name type="scientific">Plectus sambesii</name>
    <dbReference type="NCBI Taxonomy" id="2011161"/>
    <lineage>
        <taxon>Eukaryota</taxon>
        <taxon>Metazoa</taxon>
        <taxon>Ecdysozoa</taxon>
        <taxon>Nematoda</taxon>
        <taxon>Chromadorea</taxon>
        <taxon>Plectida</taxon>
        <taxon>Plectina</taxon>
        <taxon>Plectoidea</taxon>
        <taxon>Plectidae</taxon>
        <taxon>Plectus</taxon>
    </lineage>
</organism>
<feature type="region of interest" description="Disordered" evidence="2">
    <location>
        <begin position="166"/>
        <end position="218"/>
    </location>
</feature>
<dbReference type="WBParaSite" id="PSAMB.scaffold573size46772.g7050.t3">
    <property type="protein sequence ID" value="PSAMB.scaffold573size46772.g7050.t3"/>
    <property type="gene ID" value="PSAMB.scaffold573size46772.g7050"/>
</dbReference>
<dbReference type="GO" id="GO:0003676">
    <property type="term" value="F:nucleic acid binding"/>
    <property type="evidence" value="ECO:0007669"/>
    <property type="project" value="InterPro"/>
</dbReference>
<evidence type="ECO:0000313" key="4">
    <source>
        <dbReference type="Proteomes" id="UP000887566"/>
    </source>
</evidence>
<feature type="compositionally biased region" description="Polar residues" evidence="2">
    <location>
        <begin position="196"/>
        <end position="206"/>
    </location>
</feature>
<proteinExistence type="predicted"/>
<evidence type="ECO:0000259" key="3">
    <source>
        <dbReference type="PROSITE" id="PS50158"/>
    </source>
</evidence>
<keyword evidence="1" id="KW-0479">Metal-binding</keyword>
<evidence type="ECO:0000256" key="2">
    <source>
        <dbReference type="SAM" id="MobiDB-lite"/>
    </source>
</evidence>
<dbReference type="AlphaFoldDB" id="A0A914WZQ1"/>
<keyword evidence="4" id="KW-1185">Reference proteome</keyword>
<evidence type="ECO:0000313" key="5">
    <source>
        <dbReference type="WBParaSite" id="PSAMB.scaffold573size46772.g7050.t3"/>
    </source>
</evidence>
<keyword evidence="1" id="KW-0863">Zinc-finger</keyword>
<dbReference type="GO" id="GO:0019899">
    <property type="term" value="F:enzyme binding"/>
    <property type="evidence" value="ECO:0007669"/>
    <property type="project" value="UniProtKB-ARBA"/>
</dbReference>
<dbReference type="PROSITE" id="PS50158">
    <property type="entry name" value="ZF_CCHC"/>
    <property type="match status" value="1"/>
</dbReference>
<feature type="region of interest" description="Disordered" evidence="2">
    <location>
        <begin position="774"/>
        <end position="822"/>
    </location>
</feature>
<feature type="domain" description="CCHC-type" evidence="3">
    <location>
        <begin position="862"/>
        <end position="876"/>
    </location>
</feature>
<dbReference type="Proteomes" id="UP000887566">
    <property type="component" value="Unplaced"/>
</dbReference>
<feature type="compositionally biased region" description="Pro residues" evidence="2">
    <location>
        <begin position="796"/>
        <end position="818"/>
    </location>
</feature>
<dbReference type="GO" id="GO:0008270">
    <property type="term" value="F:zinc ion binding"/>
    <property type="evidence" value="ECO:0007669"/>
    <property type="project" value="UniProtKB-KW"/>
</dbReference>
<evidence type="ECO:0000256" key="1">
    <source>
        <dbReference type="PROSITE-ProRule" id="PRU00047"/>
    </source>
</evidence>
<protein>
    <submittedName>
        <fullName evidence="5">CCHC-type domain-containing protein</fullName>
    </submittedName>
</protein>
<name>A0A914WZQ1_9BILA</name>
<keyword evidence="1" id="KW-0862">Zinc</keyword>